<dbReference type="InterPro" id="IPR039391">
    <property type="entry name" value="Phytocyanin-like"/>
</dbReference>
<accession>A0AAV7E9R6</accession>
<gene>
    <name evidence="4" type="ORF">H6P81_015592</name>
</gene>
<keyword evidence="5" id="KW-1185">Reference proteome</keyword>
<sequence>MSLHSSPNQFTRSKHPVPYVSQTGDQKNEVRRRRSLTLLLVVFPAVFLASATDFVVGDHSGWTVDVDYQAWASGKKFFVGDTLRRHQAGCPFYINSSHVSLHKANKSNHAFGAKVFNYDKSKHNVYTVDKAGFGNCTVPSNGVLNTGNDRIALSSPGKKWYICGVGEHCAKLGMKLIITVEPLEGPAAAPDVPPGGSPPLELLRLWLSEKGLVFSAFSALFLDLPSCRHLAGSSLYINSDHAPLHKAIIRAISERLERRVITKPYLSLLYPTELASMASMKMFIVLLVAVVVAGCPVSSVAKEFVVGDDHAGWNINFNQSWAEGKDFRSKHNVYKVDKAGFGNCTVPSNGVLNTGNDRITLSSPGKKWYICGVGEHCAKLGMKLVITVQPLEEPAPAPGAPPATPGSSNSANGRVATFGLATVMVVVALGFLMIMA</sequence>
<feature type="transmembrane region" description="Helical" evidence="2">
    <location>
        <begin position="282"/>
        <end position="301"/>
    </location>
</feature>
<feature type="transmembrane region" description="Helical" evidence="2">
    <location>
        <begin position="415"/>
        <end position="435"/>
    </location>
</feature>
<feature type="transmembrane region" description="Helical" evidence="2">
    <location>
        <begin position="36"/>
        <end position="56"/>
    </location>
</feature>
<proteinExistence type="predicted"/>
<keyword evidence="2" id="KW-0472">Membrane</keyword>
<feature type="region of interest" description="Disordered" evidence="1">
    <location>
        <begin position="1"/>
        <end position="28"/>
    </location>
</feature>
<evidence type="ECO:0000313" key="4">
    <source>
        <dbReference type="EMBL" id="KAG9444252.1"/>
    </source>
</evidence>
<protein>
    <recommendedName>
        <fullName evidence="3">Phytocyanin domain-containing protein</fullName>
    </recommendedName>
</protein>
<dbReference type="Proteomes" id="UP000825729">
    <property type="component" value="Unassembled WGS sequence"/>
</dbReference>
<reference evidence="4 5" key="1">
    <citation type="submission" date="2021-07" db="EMBL/GenBank/DDBJ databases">
        <title>The Aristolochia fimbriata genome: insights into angiosperm evolution, floral development and chemical biosynthesis.</title>
        <authorList>
            <person name="Jiao Y."/>
        </authorList>
    </citation>
    <scope>NUCLEOTIDE SEQUENCE [LARGE SCALE GENOMIC DNA]</scope>
    <source>
        <strain evidence="4">IBCAS-2021</strain>
        <tissue evidence="4">Leaf</tissue>
    </source>
</reference>
<feature type="domain" description="Phytocyanin" evidence="3">
    <location>
        <begin position="302"/>
        <end position="390"/>
    </location>
</feature>
<dbReference type="InterPro" id="IPR003245">
    <property type="entry name" value="Phytocyanin_dom"/>
</dbReference>
<dbReference type="EMBL" id="JAINDJ010000006">
    <property type="protein sequence ID" value="KAG9444252.1"/>
    <property type="molecule type" value="Genomic_DNA"/>
</dbReference>
<feature type="compositionally biased region" description="Polar residues" evidence="1">
    <location>
        <begin position="1"/>
        <end position="11"/>
    </location>
</feature>
<keyword evidence="2" id="KW-0812">Transmembrane</keyword>
<evidence type="ECO:0000256" key="2">
    <source>
        <dbReference type="SAM" id="Phobius"/>
    </source>
</evidence>
<dbReference type="PROSITE" id="PS51485">
    <property type="entry name" value="PHYTOCYANIN"/>
    <property type="match status" value="2"/>
</dbReference>
<comment type="caution">
    <text evidence="4">The sequence shown here is derived from an EMBL/GenBank/DDBJ whole genome shotgun (WGS) entry which is preliminary data.</text>
</comment>
<dbReference type="Gene3D" id="2.60.40.420">
    <property type="entry name" value="Cupredoxins - blue copper proteins"/>
    <property type="match status" value="2"/>
</dbReference>
<dbReference type="SUPFAM" id="SSF49503">
    <property type="entry name" value="Cupredoxins"/>
    <property type="match status" value="2"/>
</dbReference>
<dbReference type="AlphaFoldDB" id="A0AAV7E9R6"/>
<dbReference type="PANTHER" id="PTHR33021">
    <property type="entry name" value="BLUE COPPER PROTEIN"/>
    <property type="match status" value="1"/>
</dbReference>
<dbReference type="PANTHER" id="PTHR33021:SF408">
    <property type="entry name" value="PHYTOCYANIN DOMAIN-CONTAINING PROTEIN"/>
    <property type="match status" value="1"/>
</dbReference>
<feature type="domain" description="Phytocyanin" evidence="3">
    <location>
        <begin position="52"/>
        <end position="182"/>
    </location>
</feature>
<evidence type="ECO:0000256" key="1">
    <source>
        <dbReference type="SAM" id="MobiDB-lite"/>
    </source>
</evidence>
<evidence type="ECO:0000313" key="5">
    <source>
        <dbReference type="Proteomes" id="UP000825729"/>
    </source>
</evidence>
<evidence type="ECO:0000259" key="3">
    <source>
        <dbReference type="PROSITE" id="PS51485"/>
    </source>
</evidence>
<dbReference type="InterPro" id="IPR008972">
    <property type="entry name" value="Cupredoxin"/>
</dbReference>
<dbReference type="GO" id="GO:0005886">
    <property type="term" value="C:plasma membrane"/>
    <property type="evidence" value="ECO:0007669"/>
    <property type="project" value="TreeGrafter"/>
</dbReference>
<dbReference type="CDD" id="cd04216">
    <property type="entry name" value="Phytocyanin"/>
    <property type="match status" value="2"/>
</dbReference>
<keyword evidence="2" id="KW-1133">Transmembrane helix</keyword>
<name>A0AAV7E9R6_ARIFI</name>
<organism evidence="4 5">
    <name type="scientific">Aristolochia fimbriata</name>
    <name type="common">White veined hardy Dutchman's pipe vine</name>
    <dbReference type="NCBI Taxonomy" id="158543"/>
    <lineage>
        <taxon>Eukaryota</taxon>
        <taxon>Viridiplantae</taxon>
        <taxon>Streptophyta</taxon>
        <taxon>Embryophyta</taxon>
        <taxon>Tracheophyta</taxon>
        <taxon>Spermatophyta</taxon>
        <taxon>Magnoliopsida</taxon>
        <taxon>Magnoliidae</taxon>
        <taxon>Piperales</taxon>
        <taxon>Aristolochiaceae</taxon>
        <taxon>Aristolochia</taxon>
    </lineage>
</organism>
<dbReference type="GO" id="GO:0009055">
    <property type="term" value="F:electron transfer activity"/>
    <property type="evidence" value="ECO:0007669"/>
    <property type="project" value="InterPro"/>
</dbReference>
<dbReference type="Pfam" id="PF02298">
    <property type="entry name" value="Cu_bind_like"/>
    <property type="match status" value="2"/>
</dbReference>